<dbReference type="EMBL" id="MU274910">
    <property type="protein sequence ID" value="KAI0089394.1"/>
    <property type="molecule type" value="Genomic_DNA"/>
</dbReference>
<proteinExistence type="predicted"/>
<evidence type="ECO:0000313" key="1">
    <source>
        <dbReference type="EMBL" id="KAI0089394.1"/>
    </source>
</evidence>
<reference evidence="1" key="1">
    <citation type="journal article" date="2021" name="Environ. Microbiol.">
        <title>Gene family expansions and transcriptome signatures uncover fungal adaptations to wood decay.</title>
        <authorList>
            <person name="Hage H."/>
            <person name="Miyauchi S."/>
            <person name="Viragh M."/>
            <person name="Drula E."/>
            <person name="Min B."/>
            <person name="Chaduli D."/>
            <person name="Navarro D."/>
            <person name="Favel A."/>
            <person name="Norest M."/>
            <person name="Lesage-Meessen L."/>
            <person name="Balint B."/>
            <person name="Merenyi Z."/>
            <person name="de Eugenio L."/>
            <person name="Morin E."/>
            <person name="Martinez A.T."/>
            <person name="Baldrian P."/>
            <person name="Stursova M."/>
            <person name="Martinez M.J."/>
            <person name="Novotny C."/>
            <person name="Magnuson J.K."/>
            <person name="Spatafora J.W."/>
            <person name="Maurice S."/>
            <person name="Pangilinan J."/>
            <person name="Andreopoulos W."/>
            <person name="LaButti K."/>
            <person name="Hundley H."/>
            <person name="Na H."/>
            <person name="Kuo A."/>
            <person name="Barry K."/>
            <person name="Lipzen A."/>
            <person name="Henrissat B."/>
            <person name="Riley R."/>
            <person name="Ahrendt S."/>
            <person name="Nagy L.G."/>
            <person name="Grigoriev I.V."/>
            <person name="Martin F."/>
            <person name="Rosso M.N."/>
        </authorList>
    </citation>
    <scope>NUCLEOTIDE SEQUENCE</scope>
    <source>
        <strain evidence="1">CBS 384.51</strain>
    </source>
</reference>
<evidence type="ECO:0000313" key="2">
    <source>
        <dbReference type="Proteomes" id="UP001055072"/>
    </source>
</evidence>
<protein>
    <submittedName>
        <fullName evidence="1">DHH phosphoesterase</fullName>
    </submittedName>
</protein>
<accession>A0ACB8U5K4</accession>
<organism evidence="1 2">
    <name type="scientific">Irpex rosettiformis</name>
    <dbReference type="NCBI Taxonomy" id="378272"/>
    <lineage>
        <taxon>Eukaryota</taxon>
        <taxon>Fungi</taxon>
        <taxon>Dikarya</taxon>
        <taxon>Basidiomycota</taxon>
        <taxon>Agaricomycotina</taxon>
        <taxon>Agaricomycetes</taxon>
        <taxon>Polyporales</taxon>
        <taxon>Irpicaceae</taxon>
        <taxon>Irpex</taxon>
    </lineage>
</organism>
<sequence>MSDLAKFLSQQRENYLEAVKNGKGKDWTVVMGNEAGDLDSLASATAFAWYRSAIENLPSVPLSQTLRGDLHLRAENLHAMQLAGLDPSNPPILCIDDIPSASPFPSNTFALVDHNRLLPQFSRDNPDTKVVAIVDHHEDEGYHKETAEPRIVKSPIGSASSLVARFLQSHCADRLPPELAIFLLSAILVDTAGLQPGGKAGEDDRAIVPYLLSRANFASGSLTGDSELHFIPELQDLTSTLLAKKGEVSHFNTRDLLRRDYKEYSLVPSIQPEKTILVGLATVPVGLKTWIHRVGEEDFWTSTQKYIQDRDLTALGILTSFRDSDHPTKKHHEGKHRREQLFLVREGVVEGLADKLFDGLKHAKTLDLKKRNLSEDYGTKKSWVREGLTVRVWEQGNAHATRKVTAPLVKNIIEGTTEG</sequence>
<comment type="caution">
    <text evidence="1">The sequence shown here is derived from an EMBL/GenBank/DDBJ whole genome shotgun (WGS) entry which is preliminary data.</text>
</comment>
<keyword evidence="2" id="KW-1185">Reference proteome</keyword>
<dbReference type="Proteomes" id="UP001055072">
    <property type="component" value="Unassembled WGS sequence"/>
</dbReference>
<gene>
    <name evidence="1" type="ORF">BDY19DRAFT_889355</name>
</gene>
<name>A0ACB8U5K4_9APHY</name>